<dbReference type="AlphaFoldDB" id="A0AAD8VPJ9"/>
<dbReference type="InterPro" id="IPR011009">
    <property type="entry name" value="Kinase-like_dom_sf"/>
</dbReference>
<comment type="subcellular location">
    <subcellularLocation>
        <location evidence="1">Membrane</location>
    </subcellularLocation>
</comment>
<protein>
    <recommendedName>
        <fullName evidence="4">Protein kinase domain-containing protein</fullName>
    </recommendedName>
</protein>
<dbReference type="PROSITE" id="PS50011">
    <property type="entry name" value="PROTEIN_KINASE_DOM"/>
    <property type="match status" value="1"/>
</dbReference>
<dbReference type="GO" id="GO:0004674">
    <property type="term" value="F:protein serine/threonine kinase activity"/>
    <property type="evidence" value="ECO:0007669"/>
    <property type="project" value="UniProtKB-KW"/>
</dbReference>
<reference evidence="5" key="1">
    <citation type="submission" date="2023-07" db="EMBL/GenBank/DDBJ databases">
        <title>A chromosome-level genome assembly of Lolium multiflorum.</title>
        <authorList>
            <person name="Chen Y."/>
            <person name="Copetti D."/>
            <person name="Kolliker R."/>
            <person name="Studer B."/>
        </authorList>
    </citation>
    <scope>NUCLEOTIDE SEQUENCE</scope>
    <source>
        <strain evidence="5">02402/16</strain>
        <tissue evidence="5">Leaf</tissue>
    </source>
</reference>
<dbReference type="PANTHER" id="PTHR47985:SF23">
    <property type="entry name" value="OS07G0695300 PROTEIN"/>
    <property type="match status" value="1"/>
</dbReference>
<dbReference type="GO" id="GO:0016020">
    <property type="term" value="C:membrane"/>
    <property type="evidence" value="ECO:0007669"/>
    <property type="project" value="UniProtKB-SubCell"/>
</dbReference>
<keyword evidence="6" id="KW-1185">Reference proteome</keyword>
<sequence>MEACFPCLGVRKRRVRPLPEEATPADLRHRHVAAVARTFSFKELAAATRNFREDGLVADEDAALYKGYLKSAGQVVAVKLQHVADGRGSSEKYNSEFLAHALKLSALRHPNLVNLIGFCADGNHRILVHEYMPLGSLEDHLHDPPPDKARLDWSTRINIAAGAAKGLQYLHNKGIAYRCMRSSDILLGDEHGYHPKLSQCGLVEFGRLEPAGAHFLKQYYGFACLDTVMTGNLTAASSLYSFGVVLLEIFTGRRAIADQAAGAGEHPNIVRWAQPFFKYRTRLRRMADPTLQGRYLLKDFERAMSVAFVCVQQDPAMRPPIADVVTALAFLASDRSS</sequence>
<keyword evidence="2" id="KW-0418">Kinase</keyword>
<dbReference type="InterPro" id="IPR001245">
    <property type="entry name" value="Ser-Thr/Tyr_kinase_cat_dom"/>
</dbReference>
<evidence type="ECO:0000313" key="6">
    <source>
        <dbReference type="Proteomes" id="UP001231189"/>
    </source>
</evidence>
<evidence type="ECO:0000256" key="2">
    <source>
        <dbReference type="ARBA" id="ARBA00022527"/>
    </source>
</evidence>
<accession>A0AAD8VPJ9</accession>
<evidence type="ECO:0000256" key="3">
    <source>
        <dbReference type="ARBA" id="ARBA00023136"/>
    </source>
</evidence>
<name>A0AAD8VPJ9_LOLMU</name>
<comment type="caution">
    <text evidence="5">The sequence shown here is derived from an EMBL/GenBank/DDBJ whole genome shotgun (WGS) entry which is preliminary data.</text>
</comment>
<dbReference type="Gene3D" id="3.30.200.20">
    <property type="entry name" value="Phosphorylase Kinase, domain 1"/>
    <property type="match status" value="1"/>
</dbReference>
<dbReference type="EMBL" id="JAUUTY010000007">
    <property type="protein sequence ID" value="KAK1612335.1"/>
    <property type="molecule type" value="Genomic_DNA"/>
</dbReference>
<evidence type="ECO:0000313" key="5">
    <source>
        <dbReference type="EMBL" id="KAK1612335.1"/>
    </source>
</evidence>
<organism evidence="5 6">
    <name type="scientific">Lolium multiflorum</name>
    <name type="common">Italian ryegrass</name>
    <name type="synonym">Lolium perenne subsp. multiflorum</name>
    <dbReference type="NCBI Taxonomy" id="4521"/>
    <lineage>
        <taxon>Eukaryota</taxon>
        <taxon>Viridiplantae</taxon>
        <taxon>Streptophyta</taxon>
        <taxon>Embryophyta</taxon>
        <taxon>Tracheophyta</taxon>
        <taxon>Spermatophyta</taxon>
        <taxon>Magnoliopsida</taxon>
        <taxon>Liliopsida</taxon>
        <taxon>Poales</taxon>
        <taxon>Poaceae</taxon>
        <taxon>BOP clade</taxon>
        <taxon>Pooideae</taxon>
        <taxon>Poodae</taxon>
        <taxon>Poeae</taxon>
        <taxon>Poeae Chloroplast Group 2 (Poeae type)</taxon>
        <taxon>Loliodinae</taxon>
        <taxon>Loliinae</taxon>
        <taxon>Lolium</taxon>
    </lineage>
</organism>
<keyword evidence="2" id="KW-0808">Transferase</keyword>
<keyword evidence="3" id="KW-0472">Membrane</keyword>
<evidence type="ECO:0000259" key="4">
    <source>
        <dbReference type="PROSITE" id="PS50011"/>
    </source>
</evidence>
<dbReference type="GO" id="GO:0005524">
    <property type="term" value="F:ATP binding"/>
    <property type="evidence" value="ECO:0007669"/>
    <property type="project" value="InterPro"/>
</dbReference>
<proteinExistence type="predicted"/>
<dbReference type="Pfam" id="PF07714">
    <property type="entry name" value="PK_Tyr_Ser-Thr"/>
    <property type="match status" value="1"/>
</dbReference>
<dbReference type="InterPro" id="IPR000719">
    <property type="entry name" value="Prot_kinase_dom"/>
</dbReference>
<dbReference type="Proteomes" id="UP001231189">
    <property type="component" value="Unassembled WGS sequence"/>
</dbReference>
<feature type="domain" description="Protein kinase" evidence="4">
    <location>
        <begin position="50"/>
        <end position="331"/>
    </location>
</feature>
<gene>
    <name evidence="5" type="ORF">QYE76_036008</name>
</gene>
<evidence type="ECO:0000256" key="1">
    <source>
        <dbReference type="ARBA" id="ARBA00004370"/>
    </source>
</evidence>
<dbReference type="SUPFAM" id="SSF56112">
    <property type="entry name" value="Protein kinase-like (PK-like)"/>
    <property type="match status" value="1"/>
</dbReference>
<keyword evidence="2" id="KW-0723">Serine/threonine-protein kinase</keyword>
<dbReference type="PANTHER" id="PTHR47985">
    <property type="entry name" value="OS07G0668900 PROTEIN"/>
    <property type="match status" value="1"/>
</dbReference>
<dbReference type="Gene3D" id="1.10.510.10">
    <property type="entry name" value="Transferase(Phosphotransferase) domain 1"/>
    <property type="match status" value="1"/>
</dbReference>